<evidence type="ECO:0000313" key="4">
    <source>
        <dbReference type="EMBL" id="AQW20722.1"/>
    </source>
</evidence>
<organism evidence="4 5">
    <name type="scientific">Lentilactobacillus curieae</name>
    <dbReference type="NCBI Taxonomy" id="1138822"/>
    <lineage>
        <taxon>Bacteria</taxon>
        <taxon>Bacillati</taxon>
        <taxon>Bacillota</taxon>
        <taxon>Bacilli</taxon>
        <taxon>Lactobacillales</taxon>
        <taxon>Lactobacillaceae</taxon>
        <taxon>Lentilactobacillus</taxon>
    </lineage>
</organism>
<feature type="signal peptide" evidence="2">
    <location>
        <begin position="1"/>
        <end position="25"/>
    </location>
</feature>
<proteinExistence type="predicted"/>
<feature type="compositionally biased region" description="Basic residues" evidence="1">
    <location>
        <begin position="370"/>
        <end position="384"/>
    </location>
</feature>
<feature type="chain" id="PRO_5039339502" evidence="2">
    <location>
        <begin position="26"/>
        <end position="402"/>
    </location>
</feature>
<dbReference type="Pfam" id="PF13472">
    <property type="entry name" value="Lipase_GDSL_2"/>
    <property type="match status" value="1"/>
</dbReference>
<evidence type="ECO:0000256" key="1">
    <source>
        <dbReference type="SAM" id="MobiDB-lite"/>
    </source>
</evidence>
<dbReference type="CDD" id="cd00229">
    <property type="entry name" value="SGNH_hydrolase"/>
    <property type="match status" value="1"/>
</dbReference>
<dbReference type="SUPFAM" id="SSF52266">
    <property type="entry name" value="SGNH hydrolase"/>
    <property type="match status" value="1"/>
</dbReference>
<dbReference type="GO" id="GO:0004622">
    <property type="term" value="F:phosphatidylcholine lysophospholipase activity"/>
    <property type="evidence" value="ECO:0007669"/>
    <property type="project" value="TreeGrafter"/>
</dbReference>
<dbReference type="Gene3D" id="3.40.50.1110">
    <property type="entry name" value="SGNH hydrolase"/>
    <property type="match status" value="1"/>
</dbReference>
<feature type="region of interest" description="Disordered" evidence="1">
    <location>
        <begin position="28"/>
        <end position="55"/>
    </location>
</feature>
<protein>
    <submittedName>
        <fullName evidence="4">G-D-S-L family lipolytic protein</fullName>
    </submittedName>
</protein>
<name>A0A1S6QGJ1_9LACO</name>
<dbReference type="OrthoDB" id="2311671at2"/>
<dbReference type="eggNOG" id="ENOG50346DU">
    <property type="taxonomic scope" value="Bacteria"/>
</dbReference>
<accession>A0A1S6QGJ1</accession>
<feature type="domain" description="SGNH hydrolase-type esterase" evidence="3">
    <location>
        <begin position="165"/>
        <end position="349"/>
    </location>
</feature>
<reference evidence="4 5" key="1">
    <citation type="journal article" date="2015" name="Genome Announc.">
        <title>Genome Sequence of Lactobacillus curieae CCTCC M 2011381T, a Novel Producer of Gamma-aminobutyric Acid.</title>
        <authorList>
            <person name="Wang Y."/>
            <person name="Wang Y."/>
            <person name="Lang C."/>
            <person name="Wei D."/>
            <person name="Xu P."/>
            <person name="Xie J."/>
        </authorList>
    </citation>
    <scope>NUCLEOTIDE SEQUENCE [LARGE SCALE GENOMIC DNA]</scope>
    <source>
        <strain evidence="4 5">CCTCC M 2011381</strain>
    </source>
</reference>
<sequence length="402" mass="44931">MNMRKTIMLMASLSLTLMATGAATASAKAKTSNVTTTQSSSKKSSTKDQKKQPVVEPAELVKTSEVDQELPYHLKSGYIYTSSTLQKQLGNVKTLGKTTWYVTKKGVIDRSAQGSGNSVFYQVKSGNGKQTGWVWHGNLQSISEGTFDIGMKNSDYFNKQNIITLGDSITHGYDGYETLEGMGYPNWLARYLDTNVTNVGYNGAYLCPTESASTDGDLTTVVNANNFKNYGVATIAYGTNDYGHTDSNLDALKDTLAQNIRKMRSQNKKLIIYGILPLTRYDYKENSDETIGKGGYTMNELRDAEAEVYKQFDIPYLDWRDVAPGLITDSNYKNRLWDERLHPSAKTYQMMGRDIAKFMIDNYPKDRIPKSKQTKKTTTKKTTTKKTVASKTTKHVVKTTKK</sequence>
<dbReference type="Proteomes" id="UP000030361">
    <property type="component" value="Chromosome"/>
</dbReference>
<evidence type="ECO:0000256" key="2">
    <source>
        <dbReference type="SAM" id="SignalP"/>
    </source>
</evidence>
<feature type="region of interest" description="Disordered" evidence="1">
    <location>
        <begin position="367"/>
        <end position="402"/>
    </location>
</feature>
<dbReference type="KEGG" id="lcu:PL11_001720"/>
<dbReference type="AlphaFoldDB" id="A0A1S6QGJ1"/>
<dbReference type="InterPro" id="IPR013830">
    <property type="entry name" value="SGNH_hydro"/>
</dbReference>
<evidence type="ECO:0000259" key="3">
    <source>
        <dbReference type="Pfam" id="PF13472"/>
    </source>
</evidence>
<dbReference type="PANTHER" id="PTHR30383:SF5">
    <property type="entry name" value="SGNH HYDROLASE-TYPE ESTERASE DOMAIN-CONTAINING PROTEIN"/>
    <property type="match status" value="1"/>
</dbReference>
<gene>
    <name evidence="4" type="ORF">PL11_001720</name>
</gene>
<dbReference type="InterPro" id="IPR036514">
    <property type="entry name" value="SGNH_hydro_sf"/>
</dbReference>
<dbReference type="PANTHER" id="PTHR30383">
    <property type="entry name" value="THIOESTERASE 1/PROTEASE 1/LYSOPHOSPHOLIPASE L1"/>
    <property type="match status" value="1"/>
</dbReference>
<keyword evidence="5" id="KW-1185">Reference proteome</keyword>
<evidence type="ECO:0000313" key="5">
    <source>
        <dbReference type="Proteomes" id="UP000030361"/>
    </source>
</evidence>
<feature type="compositionally biased region" description="Basic residues" evidence="1">
    <location>
        <begin position="392"/>
        <end position="402"/>
    </location>
</feature>
<dbReference type="InterPro" id="IPR051532">
    <property type="entry name" value="Ester_Hydrolysis_Enzymes"/>
</dbReference>
<feature type="compositionally biased region" description="Low complexity" evidence="1">
    <location>
        <begin position="28"/>
        <end position="43"/>
    </location>
</feature>
<dbReference type="EMBL" id="CP018906">
    <property type="protein sequence ID" value="AQW20722.1"/>
    <property type="molecule type" value="Genomic_DNA"/>
</dbReference>
<keyword evidence="2" id="KW-0732">Signal</keyword>